<comment type="caution">
    <text evidence="1">The sequence shown here is derived from an EMBL/GenBank/DDBJ whole genome shotgun (WGS) entry which is preliminary data.</text>
</comment>
<name>A0ABT4HL49_MYCIR</name>
<organism evidence="1 2">
    <name type="scientific">Mycolicibacterium iranicum</name>
    <name type="common">Mycobacterium iranicum</name>
    <dbReference type="NCBI Taxonomy" id="912594"/>
    <lineage>
        <taxon>Bacteria</taxon>
        <taxon>Bacillati</taxon>
        <taxon>Actinomycetota</taxon>
        <taxon>Actinomycetes</taxon>
        <taxon>Mycobacteriales</taxon>
        <taxon>Mycobacteriaceae</taxon>
        <taxon>Mycolicibacterium</taxon>
    </lineage>
</organism>
<evidence type="ECO:0000313" key="1">
    <source>
        <dbReference type="EMBL" id="MCZ0730929.1"/>
    </source>
</evidence>
<gene>
    <name evidence="1" type="ORF">OY187_23015</name>
</gene>
<dbReference type="Proteomes" id="UP001084650">
    <property type="component" value="Unassembled WGS sequence"/>
</dbReference>
<proteinExistence type="predicted"/>
<dbReference type="RefSeq" id="WP_268787357.1">
    <property type="nucleotide sequence ID" value="NZ_JAPQYE010000013.1"/>
</dbReference>
<keyword evidence="2" id="KW-1185">Reference proteome</keyword>
<dbReference type="EMBL" id="JAPQYE010000013">
    <property type="protein sequence ID" value="MCZ0730929.1"/>
    <property type="molecule type" value="Genomic_DNA"/>
</dbReference>
<accession>A0ABT4HL49</accession>
<reference evidence="1" key="1">
    <citation type="submission" date="2022-12" db="EMBL/GenBank/DDBJ databases">
        <title>Whole genome sequence of Mycolicibacterium iranicum strain SBH312.</title>
        <authorList>
            <person name="Jani J."/>
            <person name="Arifin Mustapha Z."/>
            <person name="Ahmed K."/>
            <person name="Kai Ling C."/>
        </authorList>
    </citation>
    <scope>NUCLEOTIDE SEQUENCE</scope>
    <source>
        <strain evidence="1">SBH312</strain>
    </source>
</reference>
<evidence type="ECO:0000313" key="2">
    <source>
        <dbReference type="Proteomes" id="UP001084650"/>
    </source>
</evidence>
<sequence>MMLHRETIPLAADEKDAERKKIVAAMQRLFVIEEPEVVTVDERLVIDSLRREAGVTRSALTHRHVDLKDLFLSCVAERERLASNSRSPIEVQLQKQLDDLMEDNRDLHERAIHWESAARDLARTVAALQKLYTTANERLDAVIAEVAHADSGQAANVTPIVNRRHK</sequence>
<protein>
    <submittedName>
        <fullName evidence="1">Uncharacterized protein</fullName>
    </submittedName>
</protein>